<evidence type="ECO:0000313" key="1">
    <source>
        <dbReference type="EMBL" id="EMJ5132512.1"/>
    </source>
</evidence>
<name>A0AAI9D8A1_PROST</name>
<protein>
    <submittedName>
        <fullName evidence="1">Uncharacterized protein</fullName>
    </submittedName>
</protein>
<dbReference type="EMBL" id="ABMABF030000001">
    <property type="protein sequence ID" value="EMJ5132512.1"/>
    <property type="molecule type" value="Genomic_DNA"/>
</dbReference>
<organism evidence="1">
    <name type="scientific">Providencia stuartii</name>
    <dbReference type="NCBI Taxonomy" id="588"/>
    <lineage>
        <taxon>Bacteria</taxon>
        <taxon>Pseudomonadati</taxon>
        <taxon>Pseudomonadota</taxon>
        <taxon>Gammaproteobacteria</taxon>
        <taxon>Enterobacterales</taxon>
        <taxon>Morganellaceae</taxon>
        <taxon>Providencia</taxon>
    </lineage>
</organism>
<reference evidence="1" key="1">
    <citation type="submission" date="2024-02" db="EMBL/GenBank/DDBJ databases">
        <authorList>
            <consortium name="Clinical and Environmental Microbiology Branch: Whole genome sequencing antimicrobial resistance pathogens in the healthcare setting"/>
        </authorList>
    </citation>
    <scope>NUCLEOTIDE SEQUENCE</scope>
    <source>
        <strain evidence="1">2021GO-0154</strain>
    </source>
</reference>
<sequence length="183" mass="20961">MKVILRNNKDQRSIIRFNMLDTKQVVTVNHSAIEGAMSLKSKPEDAISATLNFALEALMPEHLKSAKKLTILATTDGNKNVLPISISVLTSILETAEEKARDNKYPIIYHVVDIQDNKVIEHQIANIGLDKDFKWKRTNGDDVVEEYNFYADKNEKPQYALLRFAEWLKEMDFGVDESKEIKH</sequence>
<gene>
    <name evidence="1" type="ORF">RG298_000176</name>
</gene>
<comment type="caution">
    <text evidence="1">The sequence shown here is derived from an EMBL/GenBank/DDBJ whole genome shotgun (WGS) entry which is preliminary data.</text>
</comment>
<accession>A0AAI9D8A1</accession>
<dbReference type="AlphaFoldDB" id="A0AAI9D8A1"/>
<proteinExistence type="predicted"/>